<reference evidence="3" key="1">
    <citation type="submission" date="2021-02" db="EMBL/GenBank/DDBJ databases">
        <authorList>
            <person name="Nowell W R."/>
        </authorList>
    </citation>
    <scope>NUCLEOTIDE SEQUENCE</scope>
</reference>
<proteinExistence type="predicted"/>
<gene>
    <name evidence="3" type="ORF">RFH988_LOCUS13091</name>
</gene>
<comment type="caution">
    <text evidence="3">The sequence shown here is derived from an EMBL/GenBank/DDBJ whole genome shotgun (WGS) entry which is preliminary data.</text>
</comment>
<name>A0A814FCR7_9BILA</name>
<dbReference type="AlphaFoldDB" id="A0A814FCR7"/>
<evidence type="ECO:0000256" key="1">
    <source>
        <dbReference type="SAM" id="Coils"/>
    </source>
</evidence>
<dbReference type="PANTHER" id="PTHR21707:SF42">
    <property type="entry name" value="FLAGELLUM-ASSOCIATED COILED-COIL DOMAIN-CONTAINING PROTEIN 1"/>
    <property type="match status" value="1"/>
</dbReference>
<feature type="compositionally biased region" description="Polar residues" evidence="2">
    <location>
        <begin position="16"/>
        <end position="37"/>
    </location>
</feature>
<protein>
    <submittedName>
        <fullName evidence="3">Uncharacterized protein</fullName>
    </submittedName>
</protein>
<dbReference type="Proteomes" id="UP000663882">
    <property type="component" value="Unassembled WGS sequence"/>
</dbReference>
<keyword evidence="1" id="KW-0175">Coiled coil</keyword>
<evidence type="ECO:0000256" key="2">
    <source>
        <dbReference type="SAM" id="MobiDB-lite"/>
    </source>
</evidence>
<dbReference type="EMBL" id="CAJNOO010000566">
    <property type="protein sequence ID" value="CAF0979938.1"/>
    <property type="molecule type" value="Genomic_DNA"/>
</dbReference>
<accession>A0A814FCR7</accession>
<feature type="region of interest" description="Disordered" evidence="2">
    <location>
        <begin position="188"/>
        <end position="212"/>
    </location>
</feature>
<dbReference type="InterPro" id="IPR026674">
    <property type="entry name" value="FLACC1"/>
</dbReference>
<feature type="coiled-coil region" evidence="1">
    <location>
        <begin position="241"/>
        <end position="397"/>
    </location>
</feature>
<dbReference type="GO" id="GO:0005737">
    <property type="term" value="C:cytoplasm"/>
    <property type="evidence" value="ECO:0007669"/>
    <property type="project" value="TreeGrafter"/>
</dbReference>
<evidence type="ECO:0000313" key="4">
    <source>
        <dbReference type="Proteomes" id="UP000663882"/>
    </source>
</evidence>
<dbReference type="PANTHER" id="PTHR21707">
    <property type="entry name" value="FLAGELLUM-ASSOCIATED COILED-COIL DOMAIN-CONTAINING PROTEIN 1"/>
    <property type="match status" value="1"/>
</dbReference>
<evidence type="ECO:0000313" key="3">
    <source>
        <dbReference type="EMBL" id="CAF0979938.1"/>
    </source>
</evidence>
<dbReference type="OrthoDB" id="10013155at2759"/>
<feature type="region of interest" description="Disordered" evidence="2">
    <location>
        <begin position="1"/>
        <end position="37"/>
    </location>
</feature>
<sequence length="557" mass="65230">MSVTSTFRLSMERNSRLSSNGRSISTTPSGRTRSNISSSASIHRMNLSSSCSNHTFPCHLPLKKLRPEPWQRFFDGEKRQVYSQQGLTIKKNKQNIDAHINEEFFNLPEENTKFDENPQRATLPPPIQAHIDHLSEQIDDLALQLAEERLNHKQTRAKAEEILTNQLQNQNKQFQELLHRKMFDHEKELEDQNEKHSKVLHEEQTESDKREQDLKNQLEFIKSSFHSYKINLNKEGTEKVQIKINEALEEMKKEFREKEEQMNQKINEAVIKERKNLNARQKMEIENLRKQHQKETDAIHATFADSAFDRTRVETLTKELTSTKLELDDTKERTVNLALQLKNLEIQYTETTRELNDFRTRFDEKAKEIEKLYAGRLDQLQLQNADLRNMYMKKCAELVDERTLTQQKINEQANFTRKQLQRKLLNIRITSAVPLTTDNQVRRLSTCATASQYELSPTRCRSAFATSHPVSATNRKSAIDNNSTTDFTLHNIRRETKLRRRTSVPTTEEEQDIVRYLTTTSIITRPDSSSSKYNFENEPTMIKNLSLEDLQETFKSQ</sequence>
<organism evidence="3 4">
    <name type="scientific">Rotaria sordida</name>
    <dbReference type="NCBI Taxonomy" id="392033"/>
    <lineage>
        <taxon>Eukaryota</taxon>
        <taxon>Metazoa</taxon>
        <taxon>Spiralia</taxon>
        <taxon>Gnathifera</taxon>
        <taxon>Rotifera</taxon>
        <taxon>Eurotatoria</taxon>
        <taxon>Bdelloidea</taxon>
        <taxon>Philodinida</taxon>
        <taxon>Philodinidae</taxon>
        <taxon>Rotaria</taxon>
    </lineage>
</organism>